<sequence length="250" mass="28004">MVGLFRRQTRTTPFFRQTVIPTMGILRTGLAPKSLFRIAISLVVTNCMTPNTRSTKFFLGKGPALIPFFHNWCSLMAGDGTRKLLIIMGSILRPKTARPNQARLLEVNIDTLRGLPRGPHQNRLDPNALHQYPQAAISVQYLLQESIKMAVLLITPLLQTARAKFRRSRNVVVADKSQFCALSISRLLRTRRVSSPRAARRHFCGGGWRWVVISSLLRGQFSSRVCSCTRGDAAHQSGRHQEVTAGGFVR</sequence>
<reference evidence="2" key="1">
    <citation type="journal article" date="2019" name="Mol. Biol. Evol.">
        <title>Blast fungal genomes show frequent chromosomal changes, gene gains and losses, and effector gene turnover.</title>
        <authorList>
            <person name="Gomez Luciano L.B."/>
            <person name="Jason Tsai I."/>
            <person name="Chuma I."/>
            <person name="Tosa Y."/>
            <person name="Chen Y.H."/>
            <person name="Li J.Y."/>
            <person name="Li M.Y."/>
            <person name="Jade Lu M.Y."/>
            <person name="Nakayashiki H."/>
            <person name="Li W.H."/>
        </authorList>
    </citation>
    <scope>NUCLEOTIDE SEQUENCE</scope>
    <source>
        <strain evidence="2">NI907</strain>
    </source>
</reference>
<evidence type="ECO:0000313" key="2">
    <source>
        <dbReference type="RefSeq" id="XP_030976287.1"/>
    </source>
</evidence>
<accession>A0A6P8AN19</accession>
<name>A0A6P8AN19_PYRGI</name>
<evidence type="ECO:0000313" key="1">
    <source>
        <dbReference type="Proteomes" id="UP000515153"/>
    </source>
</evidence>
<dbReference type="KEGG" id="pgri:PgNI_12388"/>
<proteinExistence type="predicted"/>
<dbReference type="AlphaFoldDB" id="A0A6P8AN19"/>
<organism evidence="1 2">
    <name type="scientific">Pyricularia grisea</name>
    <name type="common">Crabgrass-specific blast fungus</name>
    <name type="synonym">Magnaporthe grisea</name>
    <dbReference type="NCBI Taxonomy" id="148305"/>
    <lineage>
        <taxon>Eukaryota</taxon>
        <taxon>Fungi</taxon>
        <taxon>Dikarya</taxon>
        <taxon>Ascomycota</taxon>
        <taxon>Pezizomycotina</taxon>
        <taxon>Sordariomycetes</taxon>
        <taxon>Sordariomycetidae</taxon>
        <taxon>Magnaporthales</taxon>
        <taxon>Pyriculariaceae</taxon>
        <taxon>Pyricularia</taxon>
    </lineage>
</organism>
<dbReference type="Proteomes" id="UP000515153">
    <property type="component" value="Unplaced"/>
</dbReference>
<dbReference type="GeneID" id="41967241"/>
<gene>
    <name evidence="2" type="ORF">PgNI_12388</name>
</gene>
<dbReference type="RefSeq" id="XP_030976287.1">
    <property type="nucleotide sequence ID" value="XM_031132337.1"/>
</dbReference>
<reference evidence="2" key="3">
    <citation type="submission" date="2025-08" db="UniProtKB">
        <authorList>
            <consortium name="RefSeq"/>
        </authorList>
    </citation>
    <scope>IDENTIFICATION</scope>
    <source>
        <strain evidence="2">NI907</strain>
    </source>
</reference>
<protein>
    <submittedName>
        <fullName evidence="2">Uncharacterized protein</fullName>
    </submittedName>
</protein>
<reference evidence="2" key="2">
    <citation type="submission" date="2019-10" db="EMBL/GenBank/DDBJ databases">
        <authorList>
            <consortium name="NCBI Genome Project"/>
        </authorList>
    </citation>
    <scope>NUCLEOTIDE SEQUENCE</scope>
    <source>
        <strain evidence="2">NI907</strain>
    </source>
</reference>
<keyword evidence="1" id="KW-1185">Reference proteome</keyword>